<keyword evidence="3" id="KW-0169">Cobalamin biosynthesis</keyword>
<dbReference type="RefSeq" id="WP_210222599.1">
    <property type="nucleotide sequence ID" value="NZ_CP072801.1"/>
</dbReference>
<organism evidence="6 7">
    <name type="scientific">Thiothrix litoralis</name>
    <dbReference type="NCBI Taxonomy" id="2891210"/>
    <lineage>
        <taxon>Bacteria</taxon>
        <taxon>Pseudomonadati</taxon>
        <taxon>Pseudomonadota</taxon>
        <taxon>Gammaproteobacteria</taxon>
        <taxon>Thiotrichales</taxon>
        <taxon>Thiotrichaceae</taxon>
        <taxon>Thiothrix</taxon>
    </lineage>
</organism>
<evidence type="ECO:0000256" key="3">
    <source>
        <dbReference type="ARBA" id="ARBA00022573"/>
    </source>
</evidence>
<dbReference type="SUPFAM" id="SSF63965">
    <property type="entry name" value="Precorrin-8X methylmutase CbiC/CobH"/>
    <property type="match status" value="1"/>
</dbReference>
<protein>
    <submittedName>
        <fullName evidence="6">Precorrin-8X methylmutase</fullName>
    </submittedName>
</protein>
<gene>
    <name evidence="6" type="ORF">J9253_20180</name>
</gene>
<dbReference type="Proteomes" id="UP000672039">
    <property type="component" value="Chromosome"/>
</dbReference>
<comment type="pathway">
    <text evidence="1">Cofactor biosynthesis; adenosylcobalamin biosynthesis.</text>
</comment>
<evidence type="ECO:0000313" key="6">
    <source>
        <dbReference type="EMBL" id="QTR46259.1"/>
    </source>
</evidence>
<evidence type="ECO:0000313" key="7">
    <source>
        <dbReference type="Proteomes" id="UP000672039"/>
    </source>
</evidence>
<dbReference type="PANTHER" id="PTHR43588:SF1">
    <property type="entry name" value="COBALT-PRECORRIN-8 METHYLMUTASE"/>
    <property type="match status" value="1"/>
</dbReference>
<name>A0ABX7WXB5_9GAMM</name>
<dbReference type="InterPro" id="IPR003722">
    <property type="entry name" value="Cbl_synth_CobH/CbiC"/>
</dbReference>
<dbReference type="InterPro" id="IPR036588">
    <property type="entry name" value="CobH/CbiC_sf"/>
</dbReference>
<evidence type="ECO:0000259" key="5">
    <source>
        <dbReference type="Pfam" id="PF02570"/>
    </source>
</evidence>
<reference evidence="6 7" key="1">
    <citation type="submission" date="2021-04" db="EMBL/GenBank/DDBJ databases">
        <title>Genomics, taxonomy and metabolism of representatives of sulfur bacteria of the genus Thiothrix: Thiothrix fructosivorans QT, Thiothrix unzii A1T and three new species, Thiothrix subterranea sp. nov., Thiothrix litoralis sp. nov. and 'Candidatus Thiothrix anitrata' sp. nov.</title>
        <authorList>
            <person name="Ravin N.V."/>
            <person name="Smolyakov D."/>
            <person name="Rudenko T.S."/>
            <person name="Mardanov A.V."/>
            <person name="Beletsky A.V."/>
            <person name="Markov N.D."/>
            <person name="Fomenkov A.I."/>
            <person name="Roberts R.J."/>
            <person name="Karnachuk O.V."/>
            <person name="Novikov A."/>
            <person name="Grabovich M.Y."/>
        </authorList>
    </citation>
    <scope>NUCLEOTIDE SEQUENCE [LARGE SCALE GENOMIC DNA]</scope>
    <source>
        <strain evidence="6 7">AS</strain>
    </source>
</reference>
<keyword evidence="7" id="KW-1185">Reference proteome</keyword>
<evidence type="ECO:0000256" key="2">
    <source>
        <dbReference type="ARBA" id="ARBA00009774"/>
    </source>
</evidence>
<dbReference type="EMBL" id="CP072801">
    <property type="protein sequence ID" value="QTR46259.1"/>
    <property type="molecule type" value="Genomic_DNA"/>
</dbReference>
<dbReference type="Pfam" id="PF02570">
    <property type="entry name" value="CbiC"/>
    <property type="match status" value="1"/>
</dbReference>
<sequence length="228" mass="25045">MIEYLRDPERIHQQNDALLRELLVLDAFTEEQQQVVIQMVLAYGDPSLVESIRFSERALAVAHKAIKLRNNLLYDVELVNQALSKRLLYQEPFGFLGKASVISQAKSSKQTRAMTGVDCWKRYMAGGIVLIGQSGTALFRLLEILKDGAPPPALVIASARGFVNAEAAKQMLWKQHEDLGVECIVVEGTRGGGVLAAAALNSLLTMQQQKSPPLIRLRGKPRPSGRGG</sequence>
<evidence type="ECO:0000256" key="1">
    <source>
        <dbReference type="ARBA" id="ARBA00004953"/>
    </source>
</evidence>
<keyword evidence="4" id="KW-0413">Isomerase</keyword>
<evidence type="ECO:0000256" key="4">
    <source>
        <dbReference type="ARBA" id="ARBA00023235"/>
    </source>
</evidence>
<proteinExistence type="inferred from homology"/>
<feature type="domain" description="Cobalamin biosynthesis precorrin-8X methylmutase CobH/CbiC" evidence="5">
    <location>
        <begin position="11"/>
        <end position="206"/>
    </location>
</feature>
<comment type="similarity">
    <text evidence="2">Belongs to the CobH/CbiC family.</text>
</comment>
<dbReference type="Gene3D" id="3.40.50.10230">
    <property type="entry name" value="Cobalamin biosynthesis CobH/CbiC, precorrin-8X methylmutase"/>
    <property type="match status" value="1"/>
</dbReference>
<dbReference type="PANTHER" id="PTHR43588">
    <property type="entry name" value="COBALT-PRECORRIN-8 METHYLMUTASE"/>
    <property type="match status" value="1"/>
</dbReference>
<accession>A0ABX7WXB5</accession>